<dbReference type="GO" id="GO:0006397">
    <property type="term" value="P:mRNA processing"/>
    <property type="evidence" value="ECO:0007669"/>
    <property type="project" value="UniProtKB-UniRule"/>
</dbReference>
<keyword evidence="9 15" id="KW-0540">Nuclease</keyword>
<keyword evidence="12 15" id="KW-0378">Hydrolase</keyword>
<evidence type="ECO:0000256" key="9">
    <source>
        <dbReference type="ARBA" id="ARBA00022722"/>
    </source>
</evidence>
<dbReference type="Pfam" id="PF14622">
    <property type="entry name" value="Ribonucleas_3_3"/>
    <property type="match status" value="1"/>
</dbReference>
<evidence type="ECO:0000313" key="19">
    <source>
        <dbReference type="Proteomes" id="UP000230119"/>
    </source>
</evidence>
<dbReference type="GO" id="GO:0006364">
    <property type="term" value="P:rRNA processing"/>
    <property type="evidence" value="ECO:0007669"/>
    <property type="project" value="UniProtKB-UniRule"/>
</dbReference>
<dbReference type="CDD" id="cd10845">
    <property type="entry name" value="DSRM_RNAse_III_family"/>
    <property type="match status" value="1"/>
</dbReference>
<evidence type="ECO:0000256" key="11">
    <source>
        <dbReference type="ARBA" id="ARBA00022759"/>
    </source>
</evidence>
<keyword evidence="6 15" id="KW-0698">rRNA processing</keyword>
<feature type="binding site" evidence="15">
    <location>
        <position position="132"/>
    </location>
    <ligand>
        <name>Mg(2+)</name>
        <dbReference type="ChEBI" id="CHEBI:18420"/>
    </ligand>
</feature>
<dbReference type="GO" id="GO:0005737">
    <property type="term" value="C:cytoplasm"/>
    <property type="evidence" value="ECO:0007669"/>
    <property type="project" value="UniProtKB-SubCell"/>
</dbReference>
<feature type="binding site" evidence="15">
    <location>
        <position position="56"/>
    </location>
    <ligand>
        <name>Mg(2+)</name>
        <dbReference type="ChEBI" id="CHEBI:18420"/>
    </ligand>
</feature>
<feature type="binding site" evidence="15">
    <location>
        <position position="129"/>
    </location>
    <ligand>
        <name>Mg(2+)</name>
        <dbReference type="ChEBI" id="CHEBI:18420"/>
    </ligand>
</feature>
<evidence type="ECO:0000256" key="1">
    <source>
        <dbReference type="ARBA" id="ARBA00000109"/>
    </source>
</evidence>
<dbReference type="GO" id="GO:0042802">
    <property type="term" value="F:identical protein binding"/>
    <property type="evidence" value="ECO:0007669"/>
    <property type="project" value="UniProtKB-ARBA"/>
</dbReference>
<evidence type="ECO:0000256" key="8">
    <source>
        <dbReference type="ARBA" id="ARBA00022694"/>
    </source>
</evidence>
<gene>
    <name evidence="15 18" type="primary">rnc</name>
    <name evidence="18" type="ORF">COS52_01710</name>
</gene>
<dbReference type="GO" id="GO:0010468">
    <property type="term" value="P:regulation of gene expression"/>
    <property type="evidence" value="ECO:0007669"/>
    <property type="project" value="TreeGrafter"/>
</dbReference>
<dbReference type="SMART" id="SM00358">
    <property type="entry name" value="DSRM"/>
    <property type="match status" value="1"/>
</dbReference>
<evidence type="ECO:0000256" key="12">
    <source>
        <dbReference type="ARBA" id="ARBA00022801"/>
    </source>
</evidence>
<feature type="domain" description="DRBM" evidence="16">
    <location>
        <begin position="171"/>
        <end position="240"/>
    </location>
</feature>
<dbReference type="PROSITE" id="PS50137">
    <property type="entry name" value="DS_RBD"/>
    <property type="match status" value="1"/>
</dbReference>
<name>A0A2M7BT13_9BACT</name>
<dbReference type="PROSITE" id="PS50142">
    <property type="entry name" value="RNASE_3_2"/>
    <property type="match status" value="1"/>
</dbReference>
<comment type="similarity">
    <text evidence="3">Belongs to the ribonuclease III family.</text>
</comment>
<dbReference type="AlphaFoldDB" id="A0A2M7BT13"/>
<keyword evidence="15" id="KW-0699">rRNA-binding</keyword>
<dbReference type="InterPro" id="IPR014720">
    <property type="entry name" value="dsRBD_dom"/>
</dbReference>
<dbReference type="SUPFAM" id="SSF54768">
    <property type="entry name" value="dsRNA-binding domain-like"/>
    <property type="match status" value="1"/>
</dbReference>
<sequence>MAFLVPLFPMIQLGETIQKETTIEFINKDLLFNAFVHRSYLNEHKDRKLSSNEKMEFLGDSVLSLATSIYLFKHFPNLDEGAYTDIKASVVRTESLADAAVKLHFGSLVFLSRGEEQNGGRENKNILADCFESFIAALFLDQGFEKAYTFILTWLFTDKLDYVVKNKLYLSPKSRLQELIQASHKALPTYAITTEAGPEHKKEFLISVSYNKKELGRGKGASKKEAEEQAAKNALEFLKKNSYTI</sequence>
<comment type="catalytic activity">
    <reaction evidence="1 15">
        <text>Endonucleolytic cleavage to 5'-phosphomonoester.</text>
        <dbReference type="EC" id="3.1.26.3"/>
    </reaction>
</comment>
<proteinExistence type="inferred from homology"/>
<dbReference type="FunFam" id="1.10.1520.10:FF:000001">
    <property type="entry name" value="Ribonuclease 3"/>
    <property type="match status" value="1"/>
</dbReference>
<dbReference type="NCBIfam" id="TIGR02191">
    <property type="entry name" value="RNaseIII"/>
    <property type="match status" value="1"/>
</dbReference>
<keyword evidence="13 15" id="KW-0460">Magnesium</keyword>
<evidence type="ECO:0000256" key="7">
    <source>
        <dbReference type="ARBA" id="ARBA00022664"/>
    </source>
</evidence>
<evidence type="ECO:0000259" key="17">
    <source>
        <dbReference type="PROSITE" id="PS50142"/>
    </source>
</evidence>
<dbReference type="EC" id="3.1.26.3" evidence="15"/>
<dbReference type="HAMAP" id="MF_00104">
    <property type="entry name" value="RNase_III"/>
    <property type="match status" value="1"/>
</dbReference>
<dbReference type="PANTHER" id="PTHR11207:SF0">
    <property type="entry name" value="RIBONUCLEASE 3"/>
    <property type="match status" value="1"/>
</dbReference>
<keyword evidence="8 15" id="KW-0819">tRNA processing</keyword>
<comment type="subcellular location">
    <subcellularLocation>
        <location evidence="2 15">Cytoplasm</location>
    </subcellularLocation>
</comment>
<evidence type="ECO:0000259" key="16">
    <source>
        <dbReference type="PROSITE" id="PS50137"/>
    </source>
</evidence>
<dbReference type="PROSITE" id="PS00517">
    <property type="entry name" value="RNASE_3_1"/>
    <property type="match status" value="1"/>
</dbReference>
<dbReference type="GO" id="GO:0046872">
    <property type="term" value="F:metal ion binding"/>
    <property type="evidence" value="ECO:0007669"/>
    <property type="project" value="UniProtKB-KW"/>
</dbReference>
<evidence type="ECO:0000256" key="13">
    <source>
        <dbReference type="ARBA" id="ARBA00022842"/>
    </source>
</evidence>
<keyword evidence="14 15" id="KW-0694">RNA-binding</keyword>
<keyword evidence="5 15" id="KW-0963">Cytoplasm</keyword>
<dbReference type="GO" id="GO:0003725">
    <property type="term" value="F:double-stranded RNA binding"/>
    <property type="evidence" value="ECO:0007669"/>
    <property type="project" value="TreeGrafter"/>
</dbReference>
<evidence type="ECO:0000256" key="2">
    <source>
        <dbReference type="ARBA" id="ARBA00004496"/>
    </source>
</evidence>
<evidence type="ECO:0000256" key="3">
    <source>
        <dbReference type="ARBA" id="ARBA00010183"/>
    </source>
</evidence>
<dbReference type="InterPro" id="IPR036389">
    <property type="entry name" value="RNase_III_sf"/>
</dbReference>
<evidence type="ECO:0000256" key="5">
    <source>
        <dbReference type="ARBA" id="ARBA00022490"/>
    </source>
</evidence>
<dbReference type="CDD" id="cd00593">
    <property type="entry name" value="RIBOc"/>
    <property type="match status" value="1"/>
</dbReference>
<dbReference type="FunFam" id="3.30.160.20:FF:000003">
    <property type="entry name" value="Ribonuclease 3"/>
    <property type="match status" value="1"/>
</dbReference>
<dbReference type="GO" id="GO:0008033">
    <property type="term" value="P:tRNA processing"/>
    <property type="evidence" value="ECO:0007669"/>
    <property type="project" value="UniProtKB-KW"/>
</dbReference>
<dbReference type="InterPro" id="IPR011907">
    <property type="entry name" value="RNase_III"/>
</dbReference>
<evidence type="ECO:0000313" key="18">
    <source>
        <dbReference type="EMBL" id="PIV08625.1"/>
    </source>
</evidence>
<evidence type="ECO:0000256" key="4">
    <source>
        <dbReference type="ARBA" id="ARBA00011738"/>
    </source>
</evidence>
<dbReference type="SUPFAM" id="SSF69065">
    <property type="entry name" value="RNase III domain-like"/>
    <property type="match status" value="1"/>
</dbReference>
<dbReference type="Pfam" id="PF00035">
    <property type="entry name" value="dsrm"/>
    <property type="match status" value="1"/>
</dbReference>
<feature type="active site" evidence="15">
    <location>
        <position position="132"/>
    </location>
</feature>
<evidence type="ECO:0000256" key="10">
    <source>
        <dbReference type="ARBA" id="ARBA00022723"/>
    </source>
</evidence>
<keyword evidence="10 15" id="KW-0479">Metal-binding</keyword>
<dbReference type="EMBL" id="PEVA01000068">
    <property type="protein sequence ID" value="PIV08625.1"/>
    <property type="molecule type" value="Genomic_DNA"/>
</dbReference>
<dbReference type="GO" id="GO:0004525">
    <property type="term" value="F:ribonuclease III activity"/>
    <property type="evidence" value="ECO:0007669"/>
    <property type="project" value="UniProtKB-UniRule"/>
</dbReference>
<dbReference type="GO" id="GO:0019843">
    <property type="term" value="F:rRNA binding"/>
    <property type="evidence" value="ECO:0007669"/>
    <property type="project" value="UniProtKB-KW"/>
</dbReference>
<dbReference type="Gene3D" id="1.10.1520.10">
    <property type="entry name" value="Ribonuclease III domain"/>
    <property type="match status" value="1"/>
</dbReference>
<comment type="caution">
    <text evidence="18">The sequence shown here is derived from an EMBL/GenBank/DDBJ whole genome shotgun (WGS) entry which is preliminary data.</text>
</comment>
<keyword evidence="7 15" id="KW-0507">mRNA processing</keyword>
<evidence type="ECO:0000256" key="15">
    <source>
        <dbReference type="HAMAP-Rule" id="MF_00104"/>
    </source>
</evidence>
<comment type="cofactor">
    <cofactor evidence="15">
        <name>Mg(2+)</name>
        <dbReference type="ChEBI" id="CHEBI:18420"/>
    </cofactor>
</comment>
<comment type="function">
    <text evidence="15">Digests double-stranded RNA. Involved in the processing of primary rRNA transcript to yield the immediate precursors to the large and small rRNAs (23S and 16S). Processes some mRNAs, and tRNAs when they are encoded in the rRNA operon. Processes pre-crRNA and tracrRNA of type II CRISPR loci if present in the organism.</text>
</comment>
<dbReference type="Proteomes" id="UP000230119">
    <property type="component" value="Unassembled WGS sequence"/>
</dbReference>
<organism evidence="18 19">
    <name type="scientific">Candidatus Roizmanbacteria bacterium CG03_land_8_20_14_0_80_39_12</name>
    <dbReference type="NCBI Taxonomy" id="1974847"/>
    <lineage>
        <taxon>Bacteria</taxon>
        <taxon>Candidatus Roizmaniibacteriota</taxon>
    </lineage>
</organism>
<dbReference type="PANTHER" id="PTHR11207">
    <property type="entry name" value="RIBONUCLEASE III"/>
    <property type="match status" value="1"/>
</dbReference>
<feature type="active site" evidence="15">
    <location>
        <position position="60"/>
    </location>
</feature>
<comment type="subunit">
    <text evidence="4 15">Homodimer.</text>
</comment>
<evidence type="ECO:0000256" key="6">
    <source>
        <dbReference type="ARBA" id="ARBA00022552"/>
    </source>
</evidence>
<accession>A0A2M7BT13</accession>
<dbReference type="Gene3D" id="3.30.160.20">
    <property type="match status" value="1"/>
</dbReference>
<evidence type="ECO:0000256" key="14">
    <source>
        <dbReference type="ARBA" id="ARBA00022884"/>
    </source>
</evidence>
<dbReference type="SMART" id="SM00535">
    <property type="entry name" value="RIBOc"/>
    <property type="match status" value="1"/>
</dbReference>
<feature type="domain" description="RNase III" evidence="17">
    <location>
        <begin position="14"/>
        <end position="143"/>
    </location>
</feature>
<reference evidence="19" key="1">
    <citation type="submission" date="2017-09" db="EMBL/GenBank/DDBJ databases">
        <title>Depth-based differentiation of microbial function through sediment-hosted aquifers and enrichment of novel symbionts in the deep terrestrial subsurface.</title>
        <authorList>
            <person name="Probst A.J."/>
            <person name="Ladd B."/>
            <person name="Jarett J.K."/>
            <person name="Geller-Mcgrath D.E."/>
            <person name="Sieber C.M.K."/>
            <person name="Emerson J.B."/>
            <person name="Anantharaman K."/>
            <person name="Thomas B.C."/>
            <person name="Malmstrom R."/>
            <person name="Stieglmeier M."/>
            <person name="Klingl A."/>
            <person name="Woyke T."/>
            <person name="Ryan C.M."/>
            <person name="Banfield J.F."/>
        </authorList>
    </citation>
    <scope>NUCLEOTIDE SEQUENCE [LARGE SCALE GENOMIC DNA]</scope>
</reference>
<keyword evidence="11 15" id="KW-0255">Endonuclease</keyword>
<protein>
    <recommendedName>
        <fullName evidence="15">Ribonuclease 3</fullName>
        <ecNumber evidence="15">3.1.26.3</ecNumber>
    </recommendedName>
    <alternativeName>
        <fullName evidence="15">Ribonuclease III</fullName>
        <shortName evidence="15">RNase III</shortName>
    </alternativeName>
</protein>
<dbReference type="InterPro" id="IPR000999">
    <property type="entry name" value="RNase_III_dom"/>
</dbReference>